<proteinExistence type="predicted"/>
<dbReference type="EMBL" id="AVOT02013426">
    <property type="protein sequence ID" value="MBW0496058.1"/>
    <property type="molecule type" value="Genomic_DNA"/>
</dbReference>
<comment type="caution">
    <text evidence="1">The sequence shown here is derived from an EMBL/GenBank/DDBJ whole genome shotgun (WGS) entry which is preliminary data.</text>
</comment>
<protein>
    <submittedName>
        <fullName evidence="1">Uncharacterized protein</fullName>
    </submittedName>
</protein>
<dbReference type="Proteomes" id="UP000765509">
    <property type="component" value="Unassembled WGS sequence"/>
</dbReference>
<accession>A0A9Q3H8J8</accession>
<sequence>MTPAFTSDTQSVEFLANNINHASQEGLNARAWSFPTEFSLTNSEYGLPGPISFSRIFDQPDDIYSNYGSIISTIEGLGFYLCQSREQHGRFITNEAFL</sequence>
<gene>
    <name evidence="1" type="ORF">O181_035773</name>
</gene>
<reference evidence="1" key="1">
    <citation type="submission" date="2021-03" db="EMBL/GenBank/DDBJ databases">
        <title>Draft genome sequence of rust myrtle Austropuccinia psidii MF-1, a brazilian biotype.</title>
        <authorList>
            <person name="Quecine M.C."/>
            <person name="Pachon D.M.R."/>
            <person name="Bonatelli M.L."/>
            <person name="Correr F.H."/>
            <person name="Franceschini L.M."/>
            <person name="Leite T.F."/>
            <person name="Margarido G.R.A."/>
            <person name="Almeida C.A."/>
            <person name="Ferrarezi J.A."/>
            <person name="Labate C.A."/>
        </authorList>
    </citation>
    <scope>NUCLEOTIDE SEQUENCE</scope>
    <source>
        <strain evidence="1">MF-1</strain>
    </source>
</reference>
<name>A0A9Q3H8J8_9BASI</name>
<evidence type="ECO:0000313" key="1">
    <source>
        <dbReference type="EMBL" id="MBW0496058.1"/>
    </source>
</evidence>
<dbReference type="AlphaFoldDB" id="A0A9Q3H8J8"/>
<keyword evidence="2" id="KW-1185">Reference proteome</keyword>
<evidence type="ECO:0000313" key="2">
    <source>
        <dbReference type="Proteomes" id="UP000765509"/>
    </source>
</evidence>
<organism evidence="1 2">
    <name type="scientific">Austropuccinia psidii MF-1</name>
    <dbReference type="NCBI Taxonomy" id="1389203"/>
    <lineage>
        <taxon>Eukaryota</taxon>
        <taxon>Fungi</taxon>
        <taxon>Dikarya</taxon>
        <taxon>Basidiomycota</taxon>
        <taxon>Pucciniomycotina</taxon>
        <taxon>Pucciniomycetes</taxon>
        <taxon>Pucciniales</taxon>
        <taxon>Sphaerophragmiaceae</taxon>
        <taxon>Austropuccinia</taxon>
    </lineage>
</organism>